<dbReference type="Pfam" id="PF03995">
    <property type="entry name" value="Inhibitor_I36"/>
    <property type="match status" value="1"/>
</dbReference>
<feature type="chain" id="PRO_5046295437" evidence="1">
    <location>
        <begin position="28"/>
        <end position="195"/>
    </location>
</feature>
<keyword evidence="3" id="KW-1185">Reference proteome</keyword>
<dbReference type="EMBL" id="BAAAHQ010000021">
    <property type="protein sequence ID" value="GAA0934436.1"/>
    <property type="molecule type" value="Genomic_DNA"/>
</dbReference>
<name>A0ABN1PXC9_9ACTN</name>
<reference evidence="2 3" key="1">
    <citation type="journal article" date="2019" name="Int. J. Syst. Evol. Microbiol.">
        <title>The Global Catalogue of Microorganisms (GCM) 10K type strain sequencing project: providing services to taxonomists for standard genome sequencing and annotation.</title>
        <authorList>
            <consortium name="The Broad Institute Genomics Platform"/>
            <consortium name="The Broad Institute Genome Sequencing Center for Infectious Disease"/>
            <person name="Wu L."/>
            <person name="Ma J."/>
        </authorList>
    </citation>
    <scope>NUCLEOTIDE SEQUENCE [LARGE SCALE GENOMIC DNA]</scope>
    <source>
        <strain evidence="2 3">JCM 11136</strain>
    </source>
</reference>
<gene>
    <name evidence="2" type="ORF">GCM10009560_41630</name>
</gene>
<organism evidence="2 3">
    <name type="scientific">Nonomuraea longicatena</name>
    <dbReference type="NCBI Taxonomy" id="83682"/>
    <lineage>
        <taxon>Bacteria</taxon>
        <taxon>Bacillati</taxon>
        <taxon>Actinomycetota</taxon>
        <taxon>Actinomycetes</taxon>
        <taxon>Streptosporangiales</taxon>
        <taxon>Streptosporangiaceae</taxon>
        <taxon>Nonomuraea</taxon>
    </lineage>
</organism>
<keyword evidence="1" id="KW-0732">Signal</keyword>
<comment type="caution">
    <text evidence="2">The sequence shown here is derived from an EMBL/GenBank/DDBJ whole genome shotgun (WGS) entry which is preliminary data.</text>
</comment>
<feature type="signal peptide" evidence="1">
    <location>
        <begin position="1"/>
        <end position="27"/>
    </location>
</feature>
<evidence type="ECO:0000313" key="2">
    <source>
        <dbReference type="EMBL" id="GAA0934436.1"/>
    </source>
</evidence>
<dbReference type="Proteomes" id="UP001501578">
    <property type="component" value="Unassembled WGS sequence"/>
</dbReference>
<proteinExistence type="predicted"/>
<evidence type="ECO:0000313" key="3">
    <source>
        <dbReference type="Proteomes" id="UP001501578"/>
    </source>
</evidence>
<protein>
    <submittedName>
        <fullName evidence="2">Uncharacterized protein</fullName>
    </submittedName>
</protein>
<accession>A0ABN1PXC9</accession>
<dbReference type="RefSeq" id="WP_343951585.1">
    <property type="nucleotide sequence ID" value="NZ_BAAAHQ010000021.1"/>
</dbReference>
<sequence>MIRLGRTVAALGAAGALALTLAGGATAETGNAAVQTTTAGAPEIRLSEPEKQALQAEVDKRLKDYGGGKQIGINQIAYQDNQLILTLPLPGEKKARTVNEPITILGTPNCSAFYACLWSDTNFNGSRLSLTQCATVALTAPFNSSVGSIHNTQSTGTQTILMNGSRQILNASMAPSTINDTGIGSRSHARFWKVC</sequence>
<evidence type="ECO:0000256" key="1">
    <source>
        <dbReference type="SAM" id="SignalP"/>
    </source>
</evidence>